<dbReference type="InterPro" id="IPR000225">
    <property type="entry name" value="Armadillo"/>
</dbReference>
<feature type="repeat" description="ARM" evidence="1">
    <location>
        <begin position="565"/>
        <end position="607"/>
    </location>
</feature>
<dbReference type="PROSITE" id="PS50176">
    <property type="entry name" value="ARM_REPEAT"/>
    <property type="match status" value="6"/>
</dbReference>
<protein>
    <submittedName>
        <fullName evidence="2">Uncharacterized protein</fullName>
    </submittedName>
</protein>
<evidence type="ECO:0000313" key="2">
    <source>
        <dbReference type="EMBL" id="CAJ1376739.1"/>
    </source>
</evidence>
<sequence>MSGLLDSSGDKVVVGKSQGYWLDHSDFVSTADLSAEQIGHVGFPRDWPNVYGTSKALKQLVGKKGRCAGKKVGVVPGPDATQLSMVKGLQFQPLQSFSNAERAAKAAGMEVVRGWAVYEHLDKAISEAFVAERFWWNSLPDGTWVDFTPRPESFPDLLLAEAVDGAPKAQGILSSQQCDLLQKLLMQRFPGLAAKTPIAEEKVAAAAVAPKVTTKMQPSTKAAKPAAAPAPASLRELARRIQAGDGEAVQQLDEKLRGDDELCVQIASEGLATPLSKMLGERKNQESALKLMLLLTDAGVSLSSDVGTEMIAGGAVPRLGHLLTASDSILQEMAAAVLGNLCHESPENQDKLAEAGIFQKLVDLLGIGTGAGPAQEAAYAIWNLTVGHEGNSDAIARLGAVPKLAELLKGTSDIAQENAAGALMHITMSAEARAAIGECNAIPKLCELLKPTFEPEVSTQAAGALLNLASDCADYAKAIVSQDAIGPLVNLVKEGPDLAREYAAGALMNLTRGDMDVASSAAKLGAIPALANLLSRPSGHSESLGALANLASGSADRQIQIYKAQVTRKAVSLLSDPDIDVRRSAAALLMNLAPHGKIKERIVEAGALKQLAKALKDDDETLKERAAGALANLFNDHSANVHAGFQQAGEMIPSLVSLIQEPGLSEDAKRQGAHALSMLAAEDGPCDAVWQAGAGPPLLSLLKEMIGEAALGIMMNLSWRWPEVKTELAKGGTIEYLMDMLRLGDAMAKEYAAGALMNMTAGSPDSAEKAAPAVADLAELLKAEAVQAAEWAAGAMANIARSGPAAQEMAIEKGAATSLAALLPKVTSNGMALVVLAMTSLAETQPTNVGQALGSKEKAKLRDFREIAATPTCKSTRRPWWTSLGLAFLFELQSEPTTYP</sequence>
<dbReference type="Pfam" id="PF00514">
    <property type="entry name" value="Arm"/>
    <property type="match status" value="4"/>
</dbReference>
<keyword evidence="3" id="KW-1185">Reference proteome</keyword>
<dbReference type="Proteomes" id="UP001178507">
    <property type="component" value="Unassembled WGS sequence"/>
</dbReference>
<feature type="repeat" description="ARM" evidence="1">
    <location>
        <begin position="606"/>
        <end position="633"/>
    </location>
</feature>
<evidence type="ECO:0000256" key="1">
    <source>
        <dbReference type="PROSITE-ProRule" id="PRU00259"/>
    </source>
</evidence>
<dbReference type="SMART" id="SM00185">
    <property type="entry name" value="ARM"/>
    <property type="match status" value="11"/>
</dbReference>
<feature type="repeat" description="ARM" evidence="1">
    <location>
        <begin position="440"/>
        <end position="471"/>
    </location>
</feature>
<gene>
    <name evidence="2" type="ORF">EVOR1521_LOCUS5722</name>
</gene>
<accession>A0AA36MLA7</accession>
<name>A0AA36MLA7_9DINO</name>
<dbReference type="AlphaFoldDB" id="A0AA36MLA7"/>
<dbReference type="InterPro" id="IPR016024">
    <property type="entry name" value="ARM-type_fold"/>
</dbReference>
<proteinExistence type="predicted"/>
<feature type="repeat" description="ARM" evidence="1">
    <location>
        <begin position="314"/>
        <end position="356"/>
    </location>
</feature>
<reference evidence="2" key="1">
    <citation type="submission" date="2023-08" db="EMBL/GenBank/DDBJ databases">
        <authorList>
            <person name="Chen Y."/>
            <person name="Shah S."/>
            <person name="Dougan E. K."/>
            <person name="Thang M."/>
            <person name="Chan C."/>
        </authorList>
    </citation>
    <scope>NUCLEOTIDE SEQUENCE</scope>
</reference>
<dbReference type="Gene3D" id="1.25.10.10">
    <property type="entry name" value="Leucine-rich Repeat Variant"/>
    <property type="match status" value="4"/>
</dbReference>
<dbReference type="SUPFAM" id="SSF48371">
    <property type="entry name" value="ARM repeat"/>
    <property type="match status" value="2"/>
</dbReference>
<dbReference type="PANTHER" id="PTHR23315:SF7">
    <property type="entry name" value="U-BOX DOMAIN-CONTAINING PROTEIN 4"/>
    <property type="match status" value="1"/>
</dbReference>
<comment type="caution">
    <text evidence="2">The sequence shown here is derived from an EMBL/GenBank/DDBJ whole genome shotgun (WGS) entry which is preliminary data.</text>
</comment>
<feature type="repeat" description="ARM" evidence="1">
    <location>
        <begin position="399"/>
        <end position="436"/>
    </location>
</feature>
<dbReference type="InterPro" id="IPR011989">
    <property type="entry name" value="ARM-like"/>
</dbReference>
<feature type="repeat" description="ARM" evidence="1">
    <location>
        <begin position="525"/>
        <end position="558"/>
    </location>
</feature>
<dbReference type="EMBL" id="CAUJNA010000415">
    <property type="protein sequence ID" value="CAJ1376739.1"/>
    <property type="molecule type" value="Genomic_DNA"/>
</dbReference>
<evidence type="ECO:0000313" key="3">
    <source>
        <dbReference type="Proteomes" id="UP001178507"/>
    </source>
</evidence>
<dbReference type="PANTHER" id="PTHR23315">
    <property type="entry name" value="U BOX DOMAIN-CONTAINING"/>
    <property type="match status" value="1"/>
</dbReference>
<organism evidence="2 3">
    <name type="scientific">Effrenium voratum</name>
    <dbReference type="NCBI Taxonomy" id="2562239"/>
    <lineage>
        <taxon>Eukaryota</taxon>
        <taxon>Sar</taxon>
        <taxon>Alveolata</taxon>
        <taxon>Dinophyceae</taxon>
        <taxon>Suessiales</taxon>
        <taxon>Symbiodiniaceae</taxon>
        <taxon>Effrenium</taxon>
    </lineage>
</organism>